<evidence type="ECO:0000256" key="1">
    <source>
        <dbReference type="ARBA" id="ARBA00012513"/>
    </source>
</evidence>
<feature type="domain" description="Protein kinase" evidence="9">
    <location>
        <begin position="219"/>
        <end position="487"/>
    </location>
</feature>
<dbReference type="SUPFAM" id="SSF56112">
    <property type="entry name" value="Protein kinase-like (PK-like)"/>
    <property type="match status" value="1"/>
</dbReference>
<dbReference type="PANTHER" id="PTHR43289">
    <property type="entry name" value="MITOGEN-ACTIVATED PROTEIN KINASE KINASE KINASE 20-RELATED"/>
    <property type="match status" value="1"/>
</dbReference>
<feature type="binding site" evidence="7">
    <location>
        <position position="810"/>
    </location>
    <ligand>
        <name>Zn(2+)</name>
        <dbReference type="ChEBI" id="CHEBI:29105"/>
    </ligand>
</feature>
<keyword evidence="6" id="KW-0067">ATP-binding</keyword>
<dbReference type="SUPFAM" id="SSF158745">
    <property type="entry name" value="LanC-like"/>
    <property type="match status" value="1"/>
</dbReference>
<reference evidence="10" key="1">
    <citation type="journal article" date="2014" name="Int. J. Syst. Evol. Microbiol.">
        <title>Complete genome sequence of Corynebacterium casei LMG S-19264T (=DSM 44701T), isolated from a smear-ripened cheese.</title>
        <authorList>
            <consortium name="US DOE Joint Genome Institute (JGI-PGF)"/>
            <person name="Walter F."/>
            <person name="Albersmeier A."/>
            <person name="Kalinowski J."/>
            <person name="Ruckert C."/>
        </authorList>
    </citation>
    <scope>NUCLEOTIDE SEQUENCE</scope>
    <source>
        <strain evidence="10">JCM 4369</strain>
    </source>
</reference>
<dbReference type="Gene3D" id="1.10.510.10">
    <property type="entry name" value="Transferase(Phosphotransferase) domain 1"/>
    <property type="match status" value="1"/>
</dbReference>
<dbReference type="Pfam" id="PF05147">
    <property type="entry name" value="LANC_like"/>
    <property type="match status" value="1"/>
</dbReference>
<dbReference type="GO" id="GO:0005524">
    <property type="term" value="F:ATP binding"/>
    <property type="evidence" value="ECO:0007669"/>
    <property type="project" value="UniProtKB-KW"/>
</dbReference>
<evidence type="ECO:0000256" key="2">
    <source>
        <dbReference type="ARBA" id="ARBA00022527"/>
    </source>
</evidence>
<feature type="binding site" evidence="7">
    <location>
        <position position="811"/>
    </location>
    <ligand>
        <name>Zn(2+)</name>
        <dbReference type="ChEBI" id="CHEBI:29105"/>
    </ligand>
</feature>
<evidence type="ECO:0000256" key="8">
    <source>
        <dbReference type="SAM" id="MobiDB-lite"/>
    </source>
</evidence>
<evidence type="ECO:0000313" key="11">
    <source>
        <dbReference type="Proteomes" id="UP000618795"/>
    </source>
</evidence>
<dbReference type="NCBIfam" id="NF038150">
    <property type="entry name" value="lanthi_synth_IV"/>
    <property type="match status" value="1"/>
</dbReference>
<dbReference type="Proteomes" id="UP000618795">
    <property type="component" value="Unassembled WGS sequence"/>
</dbReference>
<keyword evidence="4" id="KW-0547">Nucleotide-binding</keyword>
<comment type="caution">
    <text evidence="10">The sequence shown here is derived from an EMBL/GenBank/DDBJ whole genome shotgun (WGS) entry which is preliminary data.</text>
</comment>
<keyword evidence="3" id="KW-0808">Transferase</keyword>
<dbReference type="PROSITE" id="PS50011">
    <property type="entry name" value="PROTEIN_KINASE_DOM"/>
    <property type="match status" value="1"/>
</dbReference>
<keyword evidence="7" id="KW-0862">Zinc</keyword>
<dbReference type="SMART" id="SM01260">
    <property type="entry name" value="LANC_like"/>
    <property type="match status" value="1"/>
</dbReference>
<dbReference type="Pfam" id="PF25816">
    <property type="entry name" value="RamC_N"/>
    <property type="match status" value="1"/>
</dbReference>
<accession>A0A918IAX1</accession>
<proteinExistence type="predicted"/>
<keyword evidence="7" id="KW-0479">Metal-binding</keyword>
<dbReference type="SMART" id="SM00220">
    <property type="entry name" value="S_TKc"/>
    <property type="match status" value="1"/>
</dbReference>
<dbReference type="GO" id="GO:0031179">
    <property type="term" value="P:peptide modification"/>
    <property type="evidence" value="ECO:0007669"/>
    <property type="project" value="InterPro"/>
</dbReference>
<evidence type="ECO:0000313" key="10">
    <source>
        <dbReference type="EMBL" id="GGU92884.1"/>
    </source>
</evidence>
<dbReference type="EMBL" id="BMTD01000005">
    <property type="protein sequence ID" value="GGU92884.1"/>
    <property type="molecule type" value="Genomic_DNA"/>
</dbReference>
<dbReference type="Gene3D" id="1.50.10.20">
    <property type="match status" value="1"/>
</dbReference>
<dbReference type="GO" id="GO:0046872">
    <property type="term" value="F:metal ion binding"/>
    <property type="evidence" value="ECO:0007669"/>
    <property type="project" value="UniProtKB-KW"/>
</dbReference>
<evidence type="ECO:0000256" key="3">
    <source>
        <dbReference type="ARBA" id="ARBA00022679"/>
    </source>
</evidence>
<reference evidence="10" key="2">
    <citation type="submission" date="2020-09" db="EMBL/GenBank/DDBJ databases">
        <authorList>
            <person name="Sun Q."/>
            <person name="Ohkuma M."/>
        </authorList>
    </citation>
    <scope>NUCLEOTIDE SEQUENCE</scope>
    <source>
        <strain evidence="10">JCM 4369</strain>
    </source>
</reference>
<evidence type="ECO:0000259" key="9">
    <source>
        <dbReference type="PROSITE" id="PS50011"/>
    </source>
</evidence>
<evidence type="ECO:0000256" key="7">
    <source>
        <dbReference type="PIRSR" id="PIRSR607822-1"/>
    </source>
</evidence>
<dbReference type="InterPro" id="IPR011009">
    <property type="entry name" value="Kinase-like_dom_sf"/>
</dbReference>
<dbReference type="PANTHER" id="PTHR43289:SF6">
    <property type="entry name" value="SERINE_THREONINE-PROTEIN KINASE NEKL-3"/>
    <property type="match status" value="1"/>
</dbReference>
<protein>
    <recommendedName>
        <fullName evidence="1">non-specific serine/threonine protein kinase</fullName>
        <ecNumber evidence="1">2.7.11.1</ecNumber>
    </recommendedName>
</protein>
<keyword evidence="2 10" id="KW-0723">Serine/threonine-protein kinase</keyword>
<feature type="region of interest" description="Disordered" evidence="8">
    <location>
        <begin position="900"/>
        <end position="919"/>
    </location>
</feature>
<sequence length="919" mass="98377">MNQDTVLFDVVTAVLARAGDGDAGPLGEWRVRAGDFWCYVSPPRESRQAQGWKLHLSATPLSAPVVLSRAAEVLVRRGCRFKFAGTLERAGELISRHYERGGGGKFLTVYPEGDDDWLRDLAGELHRATLGLPGPGILSDRPCFPHSLVHYRYGVFSGVSTLDGDGMRAAMLIAPDGALVRDSRRPWFAPPPWAPRDPFAPERGTEPPKPAPVLLHGRFLVRAVIRHAYAGGVYRAVDQDTGDAVVIKQARRHAAATLAGGDARDLRRHEARMLEDFADSGFTPRPVAVFEQQGDLFLVQEALTGVTLRRWVLDRLPLDDGDTWGPDPDETLATARRLAEMMRAVHHRGWVLRDFNPNNVMVTDDGILRLVDLETLARPGEPVLRVHTPGYAAAEQVNAARIDLAPGIESDLYSLGATLFYLATGVDPLLAAGDGGVGAEKERLASWLARLSAGNPAARRLAPLVRALLDDDPAARPALDEVLHRLREADTERAPSGPAPVSRSIGEGELKQLVTDGLDHLLATMDPRRSDRLWPSGPVGTASDPFNVQHGAAGVLGVLVHAHRLEPQPALRAAVRAAADWISGLVGREPRCLPGLYYGRSGTAWALLDAAGLLEDTALLAHAMGLAEGTPLEGPVPDVCHGVAGAGLTQLRFWEATGEPRFLDRARRAAEAVAALAARRDGLLLWPIPREVLAGSDDLAHYGFAHGVAGVGAFLLAAARATGTAAYAELAVEASRTLLGVAEVEDGAAYWRTGEPGSPRKTHWCSGSSGAGTFLLHAWQETGDEDLLTVARQAAVAVRRTRWHEGPTQCHGLAGDGEFLLDLAQTTGDGTYRGWAEELAAGIHVRHVVRDGRMVVPDDTGTAVWADFNTGLSGVVAFLTRLAHGGPRMWLPRALTAAGPEDSGAEVAHAAPAPADDPR</sequence>
<gene>
    <name evidence="10" type="ORF">GCM10010260_29580</name>
</gene>
<dbReference type="RefSeq" id="WP_191873954.1">
    <property type="nucleotide sequence ID" value="NZ_BMTD01000005.1"/>
</dbReference>
<dbReference type="CDD" id="cd04791">
    <property type="entry name" value="LanC_SerThrkinase"/>
    <property type="match status" value="1"/>
</dbReference>
<dbReference type="AlphaFoldDB" id="A0A918IAX1"/>
<dbReference type="GO" id="GO:0004674">
    <property type="term" value="F:protein serine/threonine kinase activity"/>
    <property type="evidence" value="ECO:0007669"/>
    <property type="project" value="UniProtKB-KW"/>
</dbReference>
<keyword evidence="11" id="KW-1185">Reference proteome</keyword>
<dbReference type="InterPro" id="IPR058053">
    <property type="entry name" value="RamC_C"/>
</dbReference>
<feature type="compositionally biased region" description="Low complexity" evidence="8">
    <location>
        <begin position="908"/>
        <end position="919"/>
    </location>
</feature>
<evidence type="ECO:0000256" key="6">
    <source>
        <dbReference type="ARBA" id="ARBA00022840"/>
    </source>
</evidence>
<feature type="binding site" evidence="7">
    <location>
        <position position="765"/>
    </location>
    <ligand>
        <name>Zn(2+)</name>
        <dbReference type="ChEBI" id="CHEBI:29105"/>
    </ligand>
</feature>
<evidence type="ECO:0000256" key="5">
    <source>
        <dbReference type="ARBA" id="ARBA00022777"/>
    </source>
</evidence>
<dbReference type="EC" id="2.7.11.1" evidence="1"/>
<dbReference type="InterPro" id="IPR000719">
    <property type="entry name" value="Prot_kinase_dom"/>
</dbReference>
<dbReference type="PRINTS" id="PR01950">
    <property type="entry name" value="LANCSUPER"/>
</dbReference>
<evidence type="ECO:0000256" key="4">
    <source>
        <dbReference type="ARBA" id="ARBA00022741"/>
    </source>
</evidence>
<dbReference type="InterPro" id="IPR057929">
    <property type="entry name" value="RamC_N"/>
</dbReference>
<keyword evidence="5 10" id="KW-0418">Kinase</keyword>
<dbReference type="Pfam" id="PF00069">
    <property type="entry name" value="Pkinase"/>
    <property type="match status" value="1"/>
</dbReference>
<name>A0A918IAX1_9ACTN</name>
<organism evidence="10 11">
    <name type="scientific">Streptomyces filipinensis</name>
    <dbReference type="NCBI Taxonomy" id="66887"/>
    <lineage>
        <taxon>Bacteria</taxon>
        <taxon>Bacillati</taxon>
        <taxon>Actinomycetota</taxon>
        <taxon>Actinomycetes</taxon>
        <taxon>Kitasatosporales</taxon>
        <taxon>Streptomycetaceae</taxon>
        <taxon>Streptomyces</taxon>
    </lineage>
</organism>
<dbReference type="InterPro" id="IPR007822">
    <property type="entry name" value="LANC-like"/>
</dbReference>